<reference evidence="1" key="1">
    <citation type="submission" date="2023-04" db="EMBL/GenBank/DDBJ databases">
        <title>A chromosome-level genome assembly of the parasitoid wasp Eretmocerus hayati.</title>
        <authorList>
            <person name="Zhong Y."/>
            <person name="Liu S."/>
            <person name="Liu Y."/>
        </authorList>
    </citation>
    <scope>NUCLEOTIDE SEQUENCE</scope>
    <source>
        <strain evidence="1">ZJU_SS_LIU_2023</strain>
    </source>
</reference>
<accession>A0ACC2PEI4</accession>
<evidence type="ECO:0000313" key="2">
    <source>
        <dbReference type="Proteomes" id="UP001239111"/>
    </source>
</evidence>
<evidence type="ECO:0000313" key="1">
    <source>
        <dbReference type="EMBL" id="KAJ8681727.1"/>
    </source>
</evidence>
<proteinExistence type="predicted"/>
<organism evidence="1 2">
    <name type="scientific">Eretmocerus hayati</name>
    <dbReference type="NCBI Taxonomy" id="131215"/>
    <lineage>
        <taxon>Eukaryota</taxon>
        <taxon>Metazoa</taxon>
        <taxon>Ecdysozoa</taxon>
        <taxon>Arthropoda</taxon>
        <taxon>Hexapoda</taxon>
        <taxon>Insecta</taxon>
        <taxon>Pterygota</taxon>
        <taxon>Neoptera</taxon>
        <taxon>Endopterygota</taxon>
        <taxon>Hymenoptera</taxon>
        <taxon>Apocrita</taxon>
        <taxon>Proctotrupomorpha</taxon>
        <taxon>Chalcidoidea</taxon>
        <taxon>Aphelinidae</taxon>
        <taxon>Aphelininae</taxon>
        <taxon>Eretmocerus</taxon>
    </lineage>
</organism>
<keyword evidence="2" id="KW-1185">Reference proteome</keyword>
<dbReference type="Proteomes" id="UP001239111">
    <property type="component" value="Chromosome 1"/>
</dbReference>
<dbReference type="EMBL" id="CM056741">
    <property type="protein sequence ID" value="KAJ8681727.1"/>
    <property type="molecule type" value="Genomic_DNA"/>
</dbReference>
<gene>
    <name evidence="1" type="ORF">QAD02_017519</name>
</gene>
<comment type="caution">
    <text evidence="1">The sequence shown here is derived from an EMBL/GenBank/DDBJ whole genome shotgun (WGS) entry which is preliminary data.</text>
</comment>
<protein>
    <submittedName>
        <fullName evidence="1">Uncharacterized protein</fullName>
    </submittedName>
</protein>
<name>A0ACC2PEI4_9HYME</name>
<sequence length="326" mass="36797">MLEWLGLALLAAVGIYYAWPSSEPIKQNSGAHYTNIYVPTTYRSYETSYKTRAPAISSDESNSRRESTESFTQSTHSEEWNTSTIPDISARYNESTTLRSWETQAPMYLVSIFKPPDSYCVGVIISNNCVLTSTSCVETSKNLSVLGRDGSDEIKYDIDFVITREGQENTKHQDGLAILVLHHTFEHSKRVNLSEQRNFTENILANATWRIPEAESASKYFVVEQTAFQNDSCQDASDVDGGAIALAKLCTKFRSNEESEVCKRLQLGSPLMIDQQLIGIYTRHINCSIAVYTTVGYYIHWIEKGIQASSSKKFHVDDLSVRIYRN</sequence>